<evidence type="ECO:0000256" key="1">
    <source>
        <dbReference type="ARBA" id="ARBA00004496"/>
    </source>
</evidence>
<dbReference type="AlphaFoldDB" id="A0A9D1NE94"/>
<gene>
    <name evidence="12 14" type="primary">murA</name>
    <name evidence="14" type="ORF">IAA62_00400</name>
</gene>
<keyword evidence="4 12" id="KW-0132">Cell division</keyword>
<evidence type="ECO:0000256" key="12">
    <source>
        <dbReference type="HAMAP-Rule" id="MF_00111"/>
    </source>
</evidence>
<dbReference type="GO" id="GO:0019277">
    <property type="term" value="P:UDP-N-acetylgalactosamine biosynthetic process"/>
    <property type="evidence" value="ECO:0007669"/>
    <property type="project" value="InterPro"/>
</dbReference>
<dbReference type="Gene3D" id="3.65.10.10">
    <property type="entry name" value="Enolpyruvate transferase domain"/>
    <property type="match status" value="2"/>
</dbReference>
<dbReference type="InterPro" id="IPR036968">
    <property type="entry name" value="Enolpyruvate_Tfrase_sf"/>
</dbReference>
<feature type="binding site" evidence="12">
    <location>
        <begin position="27"/>
        <end position="28"/>
    </location>
    <ligand>
        <name>phosphoenolpyruvate</name>
        <dbReference type="ChEBI" id="CHEBI:58702"/>
    </ligand>
</feature>
<dbReference type="PANTHER" id="PTHR43783">
    <property type="entry name" value="UDP-N-ACETYLGLUCOSAMINE 1-CARBOXYVINYLTRANSFERASE"/>
    <property type="match status" value="1"/>
</dbReference>
<sequence length="424" mass="45764">MWRYTVDKILVKGGNSLSGSVSISSAKNAYLPILAGAVLCSGEVVLHKFPKYDDVINMIEILENLGGKSAIEDGSLILNMKSLSSYEIPRELASLTRSSIFSLGSILGRFRFARVAYPGGCEIGARPIDLHIKGLEALNVKVVDRRGYLTCDGRNMHAGNVHLDFPSVGATENVMMAAVLTKGRTKIFNAAKEPEIVDLQNFLNKAGAKIRGAGTTTITIDGVEKLGSVEYTPVPDRIIAGTYLIATIMCGGDVLLENARPEHLQALISKFDNNSCKIVTKSDRIRVISNGRPKSINKIETMPYPGFPTDLQPQIMALQTISNGTSVIIENLFETRFKHVTELVKMGAQILTEGRSAVIKGVEKLYGAEVTATDLRGGAGLVLAGLVADGYTTISNIGQIKRGYESIESDLKCLGADIKKVEFL</sequence>
<keyword evidence="9 12" id="KW-0961">Cell wall biogenesis/degradation</keyword>
<dbReference type="Pfam" id="PF00275">
    <property type="entry name" value="EPSP_synthase"/>
    <property type="match status" value="1"/>
</dbReference>
<dbReference type="GO" id="GO:0008360">
    <property type="term" value="P:regulation of cell shape"/>
    <property type="evidence" value="ECO:0007669"/>
    <property type="project" value="UniProtKB-KW"/>
</dbReference>
<feature type="binding site" evidence="12">
    <location>
        <position position="332"/>
    </location>
    <ligand>
        <name>UDP-N-acetyl-alpha-D-glucosamine</name>
        <dbReference type="ChEBI" id="CHEBI:57705"/>
    </ligand>
</feature>
<keyword evidence="3 12" id="KW-0963">Cytoplasm</keyword>
<evidence type="ECO:0000256" key="9">
    <source>
        <dbReference type="ARBA" id="ARBA00023316"/>
    </source>
</evidence>
<comment type="catalytic activity">
    <reaction evidence="11 12">
        <text>phosphoenolpyruvate + UDP-N-acetyl-alpha-D-glucosamine = UDP-N-acetyl-3-O-(1-carboxyvinyl)-alpha-D-glucosamine + phosphate</text>
        <dbReference type="Rhea" id="RHEA:18681"/>
        <dbReference type="ChEBI" id="CHEBI:43474"/>
        <dbReference type="ChEBI" id="CHEBI:57705"/>
        <dbReference type="ChEBI" id="CHEBI:58702"/>
        <dbReference type="ChEBI" id="CHEBI:68483"/>
        <dbReference type="EC" id="2.5.1.7"/>
    </reaction>
</comment>
<evidence type="ECO:0000256" key="3">
    <source>
        <dbReference type="ARBA" id="ARBA00022490"/>
    </source>
</evidence>
<dbReference type="InterPro" id="IPR005750">
    <property type="entry name" value="UDP_GlcNAc_COvinyl_MurA"/>
</dbReference>
<keyword evidence="5 12" id="KW-0808">Transferase</keyword>
<evidence type="ECO:0000256" key="8">
    <source>
        <dbReference type="ARBA" id="ARBA00023306"/>
    </source>
</evidence>
<protein>
    <recommendedName>
        <fullName evidence="12">UDP-N-acetylglucosamine 1-carboxyvinyltransferase</fullName>
        <ecNumber evidence="12">2.5.1.7</ecNumber>
    </recommendedName>
    <alternativeName>
        <fullName evidence="12">Enoylpyruvate transferase</fullName>
    </alternativeName>
    <alternativeName>
        <fullName evidence="12">UDP-N-acetylglucosamine enolpyruvyl transferase</fullName>
        <shortName evidence="12">EPT</shortName>
    </alternativeName>
</protein>
<feature type="binding site" evidence="12">
    <location>
        <position position="310"/>
    </location>
    <ligand>
        <name>UDP-N-acetyl-alpha-D-glucosamine</name>
        <dbReference type="ChEBI" id="CHEBI:57705"/>
    </ligand>
</feature>
<evidence type="ECO:0000256" key="4">
    <source>
        <dbReference type="ARBA" id="ARBA00022618"/>
    </source>
</evidence>
<comment type="subcellular location">
    <subcellularLocation>
        <location evidence="1 12">Cytoplasm</location>
    </subcellularLocation>
</comment>
<dbReference type="CDD" id="cd01555">
    <property type="entry name" value="UdpNAET"/>
    <property type="match status" value="1"/>
</dbReference>
<feature type="binding site" evidence="12">
    <location>
        <position position="97"/>
    </location>
    <ligand>
        <name>UDP-N-acetyl-alpha-D-glucosamine</name>
        <dbReference type="ChEBI" id="CHEBI:57705"/>
    </ligand>
</feature>
<dbReference type="GO" id="GO:0008760">
    <property type="term" value="F:UDP-N-acetylglucosamine 1-carboxyvinyltransferase activity"/>
    <property type="evidence" value="ECO:0007669"/>
    <property type="project" value="UniProtKB-UniRule"/>
</dbReference>
<comment type="similarity">
    <text evidence="10 12">Belongs to the EPSP synthase family. MurA subfamily.</text>
</comment>
<feature type="modified residue" description="2-(S-cysteinyl)pyruvic acid O-phosphothioketal" evidence="12">
    <location>
        <position position="121"/>
    </location>
</feature>
<dbReference type="GO" id="GO:0051301">
    <property type="term" value="P:cell division"/>
    <property type="evidence" value="ECO:0007669"/>
    <property type="project" value="UniProtKB-KW"/>
</dbReference>
<organism evidence="14 15">
    <name type="scientific">Candidatus Caccopulliclostridium gallistercoris</name>
    <dbReference type="NCBI Taxonomy" id="2840719"/>
    <lineage>
        <taxon>Bacteria</taxon>
        <taxon>Bacillati</taxon>
        <taxon>Bacillota</taxon>
        <taxon>Clostridia</taxon>
        <taxon>Candidatus Caccopulliclostridium</taxon>
    </lineage>
</organism>
<dbReference type="EMBL" id="DVOJ01000003">
    <property type="protein sequence ID" value="HIV01012.1"/>
    <property type="molecule type" value="Genomic_DNA"/>
</dbReference>
<reference evidence="14" key="2">
    <citation type="journal article" date="2021" name="PeerJ">
        <title>Extensive microbial diversity within the chicken gut microbiome revealed by metagenomics and culture.</title>
        <authorList>
            <person name="Gilroy R."/>
            <person name="Ravi A."/>
            <person name="Getino M."/>
            <person name="Pursley I."/>
            <person name="Horton D.L."/>
            <person name="Alikhan N.F."/>
            <person name="Baker D."/>
            <person name="Gharbi K."/>
            <person name="Hall N."/>
            <person name="Watson M."/>
            <person name="Adriaenssens E.M."/>
            <person name="Foster-Nyarko E."/>
            <person name="Jarju S."/>
            <person name="Secka A."/>
            <person name="Antonio M."/>
            <person name="Oren A."/>
            <person name="Chaudhuri R.R."/>
            <person name="La Ragione R."/>
            <person name="Hildebrand F."/>
            <person name="Pallen M.J."/>
        </authorList>
    </citation>
    <scope>NUCLEOTIDE SEQUENCE</scope>
    <source>
        <strain evidence="14">CHK186-9395</strain>
    </source>
</reference>
<evidence type="ECO:0000313" key="14">
    <source>
        <dbReference type="EMBL" id="HIV01012.1"/>
    </source>
</evidence>
<dbReference type="InterPro" id="IPR001986">
    <property type="entry name" value="Enolpyruvate_Tfrase_dom"/>
</dbReference>
<dbReference type="SUPFAM" id="SSF55205">
    <property type="entry name" value="EPT/RTPC-like"/>
    <property type="match status" value="1"/>
</dbReference>
<comment type="pathway">
    <text evidence="2 12">Cell wall biogenesis; peptidoglycan biosynthesis.</text>
</comment>
<evidence type="ECO:0000313" key="15">
    <source>
        <dbReference type="Proteomes" id="UP000886861"/>
    </source>
</evidence>
<dbReference type="PANTHER" id="PTHR43783:SF1">
    <property type="entry name" value="UDP-N-ACETYLGLUCOSAMINE 1-CARBOXYVINYLTRANSFERASE"/>
    <property type="match status" value="1"/>
</dbReference>
<keyword evidence="6 12" id="KW-0133">Cell shape</keyword>
<dbReference type="NCBIfam" id="TIGR01072">
    <property type="entry name" value="murA"/>
    <property type="match status" value="1"/>
</dbReference>
<dbReference type="GO" id="GO:0009252">
    <property type="term" value="P:peptidoglycan biosynthetic process"/>
    <property type="evidence" value="ECO:0007669"/>
    <property type="project" value="UniProtKB-UniRule"/>
</dbReference>
<dbReference type="InterPro" id="IPR013792">
    <property type="entry name" value="RNA3'P_cycl/enolpyr_Trfase_a/b"/>
</dbReference>
<dbReference type="Proteomes" id="UP000886861">
    <property type="component" value="Unassembled WGS sequence"/>
</dbReference>
<evidence type="ECO:0000256" key="10">
    <source>
        <dbReference type="ARBA" id="ARBA00038367"/>
    </source>
</evidence>
<accession>A0A9D1NE94</accession>
<evidence type="ECO:0000259" key="13">
    <source>
        <dbReference type="Pfam" id="PF00275"/>
    </source>
</evidence>
<evidence type="ECO:0000256" key="6">
    <source>
        <dbReference type="ARBA" id="ARBA00022960"/>
    </source>
</evidence>
<evidence type="ECO:0000256" key="5">
    <source>
        <dbReference type="ARBA" id="ARBA00022679"/>
    </source>
</evidence>
<evidence type="ECO:0000256" key="7">
    <source>
        <dbReference type="ARBA" id="ARBA00022984"/>
    </source>
</evidence>
<dbReference type="NCBIfam" id="NF006873">
    <property type="entry name" value="PRK09369.1"/>
    <property type="match status" value="1"/>
</dbReference>
<dbReference type="InterPro" id="IPR050068">
    <property type="entry name" value="MurA_subfamily"/>
</dbReference>
<feature type="binding site" evidence="12">
    <location>
        <begin position="126"/>
        <end position="130"/>
    </location>
    <ligand>
        <name>UDP-N-acetyl-alpha-D-glucosamine</name>
        <dbReference type="ChEBI" id="CHEBI:57705"/>
    </ligand>
</feature>
<feature type="domain" description="Enolpyruvate transferase" evidence="13">
    <location>
        <begin position="11"/>
        <end position="411"/>
    </location>
</feature>
<reference evidence="14" key="1">
    <citation type="submission" date="2020-10" db="EMBL/GenBank/DDBJ databases">
        <authorList>
            <person name="Gilroy R."/>
        </authorList>
    </citation>
    <scope>NUCLEOTIDE SEQUENCE</scope>
    <source>
        <strain evidence="14">CHK186-9395</strain>
    </source>
</reference>
<proteinExistence type="inferred from homology"/>
<feature type="active site" description="Proton donor" evidence="12">
    <location>
        <position position="121"/>
    </location>
</feature>
<dbReference type="HAMAP" id="MF_00111">
    <property type="entry name" value="MurA"/>
    <property type="match status" value="1"/>
</dbReference>
<comment type="function">
    <text evidence="12">Cell wall formation. Adds enolpyruvyl to UDP-N-acetylglucosamine.</text>
</comment>
<keyword evidence="12" id="KW-0670">Pyruvate</keyword>
<comment type="caution">
    <text evidence="12">Lacks conserved residue(s) required for the propagation of feature annotation.</text>
</comment>
<dbReference type="GO" id="GO:0071555">
    <property type="term" value="P:cell wall organization"/>
    <property type="evidence" value="ECO:0007669"/>
    <property type="project" value="UniProtKB-KW"/>
</dbReference>
<evidence type="ECO:0000256" key="11">
    <source>
        <dbReference type="ARBA" id="ARBA00047527"/>
    </source>
</evidence>
<dbReference type="EC" id="2.5.1.7" evidence="12"/>
<keyword evidence="8 12" id="KW-0131">Cell cycle</keyword>
<evidence type="ECO:0000256" key="2">
    <source>
        <dbReference type="ARBA" id="ARBA00004752"/>
    </source>
</evidence>
<keyword evidence="7 12" id="KW-0573">Peptidoglycan synthesis</keyword>
<comment type="caution">
    <text evidence="14">The sequence shown here is derived from an EMBL/GenBank/DDBJ whole genome shotgun (WGS) entry which is preliminary data.</text>
</comment>
<dbReference type="GO" id="GO:0005737">
    <property type="term" value="C:cytoplasm"/>
    <property type="evidence" value="ECO:0007669"/>
    <property type="project" value="UniProtKB-SubCell"/>
</dbReference>
<name>A0A9D1NE94_9FIRM</name>